<sequence>MTKYHLNKPTKNRENALSNRGVPLFLGKRSPQFIFDPLKQYYLQHQKVKQTSK</sequence>
<comment type="caution">
    <text evidence="1">The sequence shown here is derived from an EMBL/GenBank/DDBJ whole genome shotgun (WGS) entry which is preliminary data.</text>
</comment>
<dbReference type="RefSeq" id="WP_205188036.1">
    <property type="nucleotide sequence ID" value="NZ_JAFBFC010000005.1"/>
</dbReference>
<keyword evidence="2" id="KW-1185">Reference proteome</keyword>
<organism evidence="1 2">
    <name type="scientific">Priestia iocasae</name>
    <dbReference type="NCBI Taxonomy" id="2291674"/>
    <lineage>
        <taxon>Bacteria</taxon>
        <taxon>Bacillati</taxon>
        <taxon>Bacillota</taxon>
        <taxon>Bacilli</taxon>
        <taxon>Bacillales</taxon>
        <taxon>Bacillaceae</taxon>
        <taxon>Priestia</taxon>
    </lineage>
</organism>
<evidence type="ECO:0000313" key="2">
    <source>
        <dbReference type="Proteomes" id="UP000809829"/>
    </source>
</evidence>
<dbReference type="EMBL" id="JAFBFC010000005">
    <property type="protein sequence ID" value="MBM7704017.1"/>
    <property type="molecule type" value="Genomic_DNA"/>
</dbReference>
<name>A0ABS2QYG1_9BACI</name>
<proteinExistence type="predicted"/>
<protein>
    <submittedName>
        <fullName evidence="1">Uncharacterized protein</fullName>
    </submittedName>
</protein>
<reference evidence="1 2" key="1">
    <citation type="submission" date="2021-01" db="EMBL/GenBank/DDBJ databases">
        <title>Genomic Encyclopedia of Type Strains, Phase IV (KMG-IV): sequencing the most valuable type-strain genomes for metagenomic binning, comparative biology and taxonomic classification.</title>
        <authorList>
            <person name="Goeker M."/>
        </authorList>
    </citation>
    <scope>NUCLEOTIDE SEQUENCE [LARGE SCALE GENOMIC DNA]</scope>
    <source>
        <strain evidence="1 2">DSM 104297</strain>
    </source>
</reference>
<evidence type="ECO:0000313" key="1">
    <source>
        <dbReference type="EMBL" id="MBM7704017.1"/>
    </source>
</evidence>
<accession>A0ABS2QYG1</accession>
<dbReference type="Proteomes" id="UP000809829">
    <property type="component" value="Unassembled WGS sequence"/>
</dbReference>
<gene>
    <name evidence="1" type="ORF">JOC83_002867</name>
</gene>